<keyword evidence="2" id="KW-1185">Reference proteome</keyword>
<organism evidence="1 2">
    <name type="scientific">Rhododendron molle</name>
    <name type="common">Chinese azalea</name>
    <name type="synonym">Azalea mollis</name>
    <dbReference type="NCBI Taxonomy" id="49168"/>
    <lineage>
        <taxon>Eukaryota</taxon>
        <taxon>Viridiplantae</taxon>
        <taxon>Streptophyta</taxon>
        <taxon>Embryophyta</taxon>
        <taxon>Tracheophyta</taxon>
        <taxon>Spermatophyta</taxon>
        <taxon>Magnoliopsida</taxon>
        <taxon>eudicotyledons</taxon>
        <taxon>Gunneridae</taxon>
        <taxon>Pentapetalae</taxon>
        <taxon>asterids</taxon>
        <taxon>Ericales</taxon>
        <taxon>Ericaceae</taxon>
        <taxon>Ericoideae</taxon>
        <taxon>Rhodoreae</taxon>
        <taxon>Rhododendron</taxon>
    </lineage>
</organism>
<proteinExistence type="predicted"/>
<name>A0ACC0M872_RHOML</name>
<evidence type="ECO:0000313" key="1">
    <source>
        <dbReference type="EMBL" id="KAI8537145.1"/>
    </source>
</evidence>
<gene>
    <name evidence="1" type="ORF">RHMOL_Rhmol09G0002800</name>
</gene>
<protein>
    <submittedName>
        <fullName evidence="1">Uncharacterized protein</fullName>
    </submittedName>
</protein>
<sequence>MKHWRRVGDWVDRDSTVIEFRERPGCSSIAYGMAEELGPFHILNDEKTLYAWNQGHYVPQLSQAISRYNSAGNEKTINLKGYMFDKALDMASEDHGEIDPYSILTPPCSAIASMSNQKKKRWRMVGHIGRTYYPCTEKHSVVYFNQPEVPKALHVHSEKVPSKWDTCR</sequence>
<dbReference type="EMBL" id="CM046396">
    <property type="protein sequence ID" value="KAI8537145.1"/>
    <property type="molecule type" value="Genomic_DNA"/>
</dbReference>
<accession>A0ACC0M872</accession>
<comment type="caution">
    <text evidence="1">The sequence shown here is derived from an EMBL/GenBank/DDBJ whole genome shotgun (WGS) entry which is preliminary data.</text>
</comment>
<reference evidence="1" key="1">
    <citation type="submission" date="2022-02" db="EMBL/GenBank/DDBJ databases">
        <title>Plant Genome Project.</title>
        <authorList>
            <person name="Zhang R.-G."/>
        </authorList>
    </citation>
    <scope>NUCLEOTIDE SEQUENCE</scope>
    <source>
        <strain evidence="1">AT1</strain>
    </source>
</reference>
<evidence type="ECO:0000313" key="2">
    <source>
        <dbReference type="Proteomes" id="UP001062846"/>
    </source>
</evidence>
<dbReference type="Proteomes" id="UP001062846">
    <property type="component" value="Chromosome 9"/>
</dbReference>